<dbReference type="InterPro" id="IPR001251">
    <property type="entry name" value="CRAL-TRIO_dom"/>
</dbReference>
<protein>
    <recommendedName>
        <fullName evidence="1">CRAL-TRIO domain-containing protein</fullName>
    </recommendedName>
</protein>
<proteinExistence type="predicted"/>
<dbReference type="InterPro" id="IPR052432">
    <property type="entry name" value="PITP/CRAL-TRIO"/>
</dbReference>
<evidence type="ECO:0000259" key="1">
    <source>
        <dbReference type="PROSITE" id="PS50191"/>
    </source>
</evidence>
<evidence type="ECO:0000313" key="4">
    <source>
        <dbReference type="Proteomes" id="UP000663828"/>
    </source>
</evidence>
<dbReference type="PANTHER" id="PTHR46590">
    <property type="entry name" value="PHOSPHATIDYLINOSITOL TRANSFER PROTEIN CSR1-RELATED"/>
    <property type="match status" value="1"/>
</dbReference>
<dbReference type="PROSITE" id="PS50191">
    <property type="entry name" value="CRAL_TRIO"/>
    <property type="match status" value="1"/>
</dbReference>
<comment type="caution">
    <text evidence="3">The sequence shown here is derived from an EMBL/GenBank/DDBJ whole genome shotgun (WGS) entry which is preliminary data.</text>
</comment>
<dbReference type="InterPro" id="IPR011074">
    <property type="entry name" value="CRAL/TRIO_N_dom"/>
</dbReference>
<name>A0A814Y5X7_ADIRI</name>
<dbReference type="EMBL" id="CAJNOR010001184">
    <property type="protein sequence ID" value="CAF1093226.1"/>
    <property type="molecule type" value="Genomic_DNA"/>
</dbReference>
<dbReference type="InterPro" id="IPR036865">
    <property type="entry name" value="CRAL-TRIO_dom_sf"/>
</dbReference>
<dbReference type="SUPFAM" id="SSF46938">
    <property type="entry name" value="CRAL/TRIO N-terminal domain"/>
    <property type="match status" value="1"/>
</dbReference>
<dbReference type="SUPFAM" id="SSF52087">
    <property type="entry name" value="CRAL/TRIO domain"/>
    <property type="match status" value="1"/>
</dbReference>
<evidence type="ECO:0000313" key="5">
    <source>
        <dbReference type="Proteomes" id="UP000663852"/>
    </source>
</evidence>
<dbReference type="InterPro" id="IPR036273">
    <property type="entry name" value="CRAL/TRIO_N_dom_sf"/>
</dbReference>
<dbReference type="AlphaFoldDB" id="A0A814Y5X7"/>
<dbReference type="SMART" id="SM00516">
    <property type="entry name" value="SEC14"/>
    <property type="match status" value="1"/>
</dbReference>
<dbReference type="CDD" id="cd00170">
    <property type="entry name" value="SEC14"/>
    <property type="match status" value="1"/>
</dbReference>
<feature type="domain" description="CRAL-TRIO" evidence="1">
    <location>
        <begin position="99"/>
        <end position="258"/>
    </location>
</feature>
<dbReference type="Gene3D" id="3.40.525.10">
    <property type="entry name" value="CRAL-TRIO lipid binding domain"/>
    <property type="match status" value="1"/>
</dbReference>
<dbReference type="Pfam" id="PF00650">
    <property type="entry name" value="CRAL_TRIO"/>
    <property type="match status" value="1"/>
</dbReference>
<keyword evidence="4" id="KW-1185">Reference proteome</keyword>
<accession>A0A814Y5X7</accession>
<sequence>MSANDPGHINNLDQNQRDLLKSYWLALISAINEEPSSVVESALGEELFDAFAHDDPDTILLRWLRARKWQVAPAVEMMMDTLKWRQEWGVRRLLDRGERCVNLEEWSSGKFYHMGKDKVGRPVSYVHAEGHIRGQYPMESTEKCLILFMELGRYFSEVPNEEGTVILDMGNVGLRNLDYQYIKFMINAMQNHYPECLGLSLVVNAPWSFSTVWSVIRRWLDPVVESKIRFVKNTDELKDYINPDVIPKRLQGNHADFKYIPVTKDDEVRLATIHDDEQGKRQAQMEHRQAAKTYLDTTLKWAKTRSGDEKSEEHERKKAADRLCTTYQQLMPYISTETHYHRTGMISRSMFNAAYDRISNQQQQTSST</sequence>
<organism evidence="3 5">
    <name type="scientific">Adineta ricciae</name>
    <name type="common">Rotifer</name>
    <dbReference type="NCBI Taxonomy" id="249248"/>
    <lineage>
        <taxon>Eukaryota</taxon>
        <taxon>Metazoa</taxon>
        <taxon>Spiralia</taxon>
        <taxon>Gnathifera</taxon>
        <taxon>Rotifera</taxon>
        <taxon>Eurotatoria</taxon>
        <taxon>Bdelloidea</taxon>
        <taxon>Adinetida</taxon>
        <taxon>Adinetidae</taxon>
        <taxon>Adineta</taxon>
    </lineage>
</organism>
<dbReference type="Pfam" id="PF03765">
    <property type="entry name" value="CRAL_TRIO_N"/>
    <property type="match status" value="1"/>
</dbReference>
<dbReference type="PANTHER" id="PTHR46590:SF1">
    <property type="entry name" value="PHOSPHATIDYLINOSITOL TRANSFER PROTEIN CSR1"/>
    <property type="match status" value="1"/>
</dbReference>
<dbReference type="SMART" id="SM01100">
    <property type="entry name" value="CRAL_TRIO_N"/>
    <property type="match status" value="1"/>
</dbReference>
<dbReference type="Proteomes" id="UP000663828">
    <property type="component" value="Unassembled WGS sequence"/>
</dbReference>
<dbReference type="OrthoDB" id="75724at2759"/>
<reference evidence="3" key="1">
    <citation type="submission" date="2021-02" db="EMBL/GenBank/DDBJ databases">
        <authorList>
            <person name="Nowell W R."/>
        </authorList>
    </citation>
    <scope>NUCLEOTIDE SEQUENCE</scope>
</reference>
<evidence type="ECO:0000313" key="3">
    <source>
        <dbReference type="EMBL" id="CAF1224568.1"/>
    </source>
</evidence>
<dbReference type="Proteomes" id="UP000663852">
    <property type="component" value="Unassembled WGS sequence"/>
</dbReference>
<evidence type="ECO:0000313" key="2">
    <source>
        <dbReference type="EMBL" id="CAF1093226.1"/>
    </source>
</evidence>
<gene>
    <name evidence="3" type="ORF">EDS130_LOCUS26604</name>
    <name evidence="2" type="ORF">XAT740_LOCUS17954</name>
</gene>
<dbReference type="EMBL" id="CAJNOJ010000162">
    <property type="protein sequence ID" value="CAF1224568.1"/>
    <property type="molecule type" value="Genomic_DNA"/>
</dbReference>